<dbReference type="InterPro" id="IPR022462">
    <property type="entry name" value="EpmB"/>
</dbReference>
<dbReference type="GO" id="GO:0046872">
    <property type="term" value="F:metal ion binding"/>
    <property type="evidence" value="ECO:0007669"/>
    <property type="project" value="UniProtKB-KW"/>
</dbReference>
<evidence type="ECO:0000256" key="5">
    <source>
        <dbReference type="ARBA" id="ARBA00022363"/>
    </source>
</evidence>
<evidence type="ECO:0000256" key="11">
    <source>
        <dbReference type="ARBA" id="ARBA00023014"/>
    </source>
</evidence>
<evidence type="ECO:0000256" key="7">
    <source>
        <dbReference type="ARBA" id="ARBA00022691"/>
    </source>
</evidence>
<evidence type="ECO:0000313" key="17">
    <source>
        <dbReference type="EMBL" id="QDT21234.1"/>
    </source>
</evidence>
<reference evidence="17 18" key="1">
    <citation type="submission" date="2019-02" db="EMBL/GenBank/DDBJ databases">
        <title>Deep-cultivation of Planctomycetes and their phenomic and genomic characterization uncovers novel biology.</title>
        <authorList>
            <person name="Wiegand S."/>
            <person name="Jogler M."/>
            <person name="Boedeker C."/>
            <person name="Pinto D."/>
            <person name="Vollmers J."/>
            <person name="Rivas-Marin E."/>
            <person name="Kohn T."/>
            <person name="Peeters S.H."/>
            <person name="Heuer A."/>
            <person name="Rast P."/>
            <person name="Oberbeckmann S."/>
            <person name="Bunk B."/>
            <person name="Jeske O."/>
            <person name="Meyerdierks A."/>
            <person name="Storesund J.E."/>
            <person name="Kallscheuer N."/>
            <person name="Luecker S."/>
            <person name="Lage O.M."/>
            <person name="Pohl T."/>
            <person name="Merkel B.J."/>
            <person name="Hornburger P."/>
            <person name="Mueller R.-W."/>
            <person name="Bruemmer F."/>
            <person name="Labrenz M."/>
            <person name="Spormann A.M."/>
            <person name="Op den Camp H."/>
            <person name="Overmann J."/>
            <person name="Amann R."/>
            <person name="Jetten M.S.M."/>
            <person name="Mascher T."/>
            <person name="Medema M.H."/>
            <person name="Devos D.P."/>
            <person name="Kaster A.-K."/>
            <person name="Ovreas L."/>
            <person name="Rohde M."/>
            <person name="Galperin M.Y."/>
            <person name="Jogler C."/>
        </authorList>
    </citation>
    <scope>NUCLEOTIDE SEQUENCE [LARGE SCALE GENOMIC DNA]</scope>
    <source>
        <strain evidence="17 18">HG66A1</strain>
    </source>
</reference>
<feature type="binding site" evidence="14">
    <location>
        <position position="115"/>
    </location>
    <ligand>
        <name>[4Fe-4S] cluster</name>
        <dbReference type="ChEBI" id="CHEBI:49883"/>
        <note>4Fe-4S-S-AdoMet</note>
    </ligand>
</feature>
<keyword evidence="6 14" id="KW-0004">4Fe-4S</keyword>
<dbReference type="Gene3D" id="3.20.20.70">
    <property type="entry name" value="Aldolase class I"/>
    <property type="match status" value="1"/>
</dbReference>
<dbReference type="SUPFAM" id="SSF102114">
    <property type="entry name" value="Radical SAM enzymes"/>
    <property type="match status" value="1"/>
</dbReference>
<evidence type="ECO:0000256" key="15">
    <source>
        <dbReference type="PIRSR" id="PIRSR603739-50"/>
    </source>
</evidence>
<dbReference type="InterPro" id="IPR007197">
    <property type="entry name" value="rSAM"/>
</dbReference>
<evidence type="ECO:0000256" key="12">
    <source>
        <dbReference type="ARBA" id="ARBA00023235"/>
    </source>
</evidence>
<evidence type="ECO:0000256" key="4">
    <source>
        <dbReference type="ARBA" id="ARBA00008703"/>
    </source>
</evidence>
<evidence type="ECO:0000256" key="14">
    <source>
        <dbReference type="PIRSR" id="PIRSR004911-1"/>
    </source>
</evidence>
<dbReference type="InterPro" id="IPR058240">
    <property type="entry name" value="rSAM_sf"/>
</dbReference>
<dbReference type="AlphaFoldDB" id="A0A517PPD6"/>
<feature type="domain" description="Radical SAM core" evidence="16">
    <location>
        <begin position="101"/>
        <end position="327"/>
    </location>
</feature>
<dbReference type="PANTHER" id="PTHR30538:SF1">
    <property type="entry name" value="L-LYSINE 2,3-AMINOMUTASE"/>
    <property type="match status" value="1"/>
</dbReference>
<dbReference type="SFLD" id="SFLDF00314">
    <property type="entry name" value="L-lysine_2_3-aminomutase_(yjeK"/>
    <property type="match status" value="1"/>
</dbReference>
<evidence type="ECO:0000256" key="10">
    <source>
        <dbReference type="ARBA" id="ARBA00023004"/>
    </source>
</evidence>
<comment type="catalytic activity">
    <reaction evidence="1">
        <text>L-lysine = D-beta-lysine</text>
        <dbReference type="Rhea" id="RHEA:44148"/>
        <dbReference type="ChEBI" id="CHEBI:32551"/>
        <dbReference type="ChEBI" id="CHEBI:84138"/>
    </reaction>
</comment>
<dbReference type="SFLD" id="SFLDG01070">
    <property type="entry name" value="PLP-dependent"/>
    <property type="match status" value="1"/>
</dbReference>
<dbReference type="PANTHER" id="PTHR30538">
    <property type="entry name" value="LYSINE 2,3-AMINOMUTASE-RELATED"/>
    <property type="match status" value="1"/>
</dbReference>
<dbReference type="PROSITE" id="PS51918">
    <property type="entry name" value="RADICAL_SAM"/>
    <property type="match status" value="1"/>
</dbReference>
<evidence type="ECO:0000256" key="13">
    <source>
        <dbReference type="ARBA" id="ARBA00030756"/>
    </source>
</evidence>
<evidence type="ECO:0000256" key="3">
    <source>
        <dbReference type="ARBA" id="ARBA00001966"/>
    </source>
</evidence>
<dbReference type="OrthoDB" id="9768064at2"/>
<comment type="cofactor">
    <cofactor evidence="2 15">
        <name>pyridoxal 5'-phosphate</name>
        <dbReference type="ChEBI" id="CHEBI:597326"/>
    </cofactor>
</comment>
<name>A0A517PPD6_9PLAN</name>
<evidence type="ECO:0000256" key="6">
    <source>
        <dbReference type="ARBA" id="ARBA00022485"/>
    </source>
</evidence>
<evidence type="ECO:0000256" key="8">
    <source>
        <dbReference type="ARBA" id="ARBA00022723"/>
    </source>
</evidence>
<evidence type="ECO:0000256" key="9">
    <source>
        <dbReference type="ARBA" id="ARBA00022898"/>
    </source>
</evidence>
<organism evidence="17 18">
    <name type="scientific">Gimesia chilikensis</name>
    <dbReference type="NCBI Taxonomy" id="2605989"/>
    <lineage>
        <taxon>Bacteria</taxon>
        <taxon>Pseudomonadati</taxon>
        <taxon>Planctomycetota</taxon>
        <taxon>Planctomycetia</taxon>
        <taxon>Planctomycetales</taxon>
        <taxon>Planctomycetaceae</taxon>
        <taxon>Gimesia</taxon>
    </lineage>
</organism>
<gene>
    <name evidence="17" type="primary">epmB</name>
    <name evidence="17" type="ORF">HG66A1_30330</name>
</gene>
<dbReference type="InterPro" id="IPR013785">
    <property type="entry name" value="Aldolase_TIM"/>
</dbReference>
<keyword evidence="10" id="KW-0408">Iron</keyword>
<evidence type="ECO:0000256" key="2">
    <source>
        <dbReference type="ARBA" id="ARBA00001933"/>
    </source>
</evidence>
<sequence>MSSTLPETTWQQSLAQSIRDPRELLARLDLPEALLPAAEKSALLFPLMVPPSFLARMEPGNLQDPLLRQVLPHLNEQEQVPGFRLDAVGDLQVRSTPGLLQKYQGRALLIASGACAIHCRYCFRRHYPYGEEPRTLAEWESVWQALEQDKSLHEVILSGGDPLMLTDARLRVFCERIAALPHVKRLRIHSRLPVVLPDRIHPGLIEILEQVKSAGTTVWMVIHANHPREISGDVEQAIQQLMQSGIPALNQAVLLKGINDDVDTLEALCEKLINLGVMPYYLHQLDRVSGVAHFEVPEEQGRTLIRELRTRLPGYAVPQYVREISGEPHKTPLTD</sequence>
<keyword evidence="12 17" id="KW-0413">Isomerase</keyword>
<dbReference type="RefSeq" id="WP_145185229.1">
    <property type="nucleotide sequence ID" value="NZ_CP036266.1"/>
</dbReference>
<evidence type="ECO:0000259" key="16">
    <source>
        <dbReference type="PROSITE" id="PS51918"/>
    </source>
</evidence>
<keyword evidence="9 15" id="KW-0663">Pyridoxal phosphate</keyword>
<dbReference type="PIRSF" id="PIRSF004911">
    <property type="entry name" value="DUF160"/>
    <property type="match status" value="1"/>
</dbReference>
<dbReference type="NCBIfam" id="TIGR03821">
    <property type="entry name" value="EFP_modif_epmB"/>
    <property type="match status" value="1"/>
</dbReference>
<dbReference type="Pfam" id="PF04055">
    <property type="entry name" value="Radical_SAM"/>
    <property type="match status" value="1"/>
</dbReference>
<keyword evidence="8 14" id="KW-0479">Metal-binding</keyword>
<comment type="cofactor">
    <cofactor evidence="3">
        <name>[4Fe-4S] cluster</name>
        <dbReference type="ChEBI" id="CHEBI:49883"/>
    </cofactor>
</comment>
<accession>A0A517PPD6</accession>
<keyword evidence="11 14" id="KW-0411">Iron-sulfur</keyword>
<protein>
    <recommendedName>
        <fullName evidence="5">L-lysine 2,3-aminomutase</fullName>
    </recommendedName>
    <alternativeName>
        <fullName evidence="13">EF-P post-translational modification enzyme B</fullName>
    </alternativeName>
</protein>
<evidence type="ECO:0000256" key="1">
    <source>
        <dbReference type="ARBA" id="ARBA00001352"/>
    </source>
</evidence>
<evidence type="ECO:0000313" key="18">
    <source>
        <dbReference type="Proteomes" id="UP000320421"/>
    </source>
</evidence>
<dbReference type="GO" id="GO:0051539">
    <property type="term" value="F:4 iron, 4 sulfur cluster binding"/>
    <property type="evidence" value="ECO:0007669"/>
    <property type="project" value="UniProtKB-KW"/>
</dbReference>
<feature type="modified residue" description="N6-(pyridoxal phosphate)lysine" evidence="15">
    <location>
        <position position="330"/>
    </location>
</feature>
<comment type="similarity">
    <text evidence="4">Belongs to the radical SAM superfamily. KamA family.</text>
</comment>
<dbReference type="Proteomes" id="UP000320421">
    <property type="component" value="Chromosome"/>
</dbReference>
<keyword evidence="18" id="KW-1185">Reference proteome</keyword>
<dbReference type="EMBL" id="CP036266">
    <property type="protein sequence ID" value="QDT21234.1"/>
    <property type="molecule type" value="Genomic_DNA"/>
</dbReference>
<dbReference type="CDD" id="cd01335">
    <property type="entry name" value="Radical_SAM"/>
    <property type="match status" value="1"/>
</dbReference>
<dbReference type="InterPro" id="IPR003739">
    <property type="entry name" value="Lys_aminomutase/Glu_NH3_mut"/>
</dbReference>
<dbReference type="NCBIfam" id="TIGR00238">
    <property type="entry name" value="KamA family radical SAM protein"/>
    <property type="match status" value="1"/>
</dbReference>
<feature type="binding site" evidence="14">
    <location>
        <position position="122"/>
    </location>
    <ligand>
        <name>[4Fe-4S] cluster</name>
        <dbReference type="ChEBI" id="CHEBI:49883"/>
        <note>4Fe-4S-S-AdoMet</note>
    </ligand>
</feature>
<keyword evidence="7" id="KW-0949">S-adenosyl-L-methionine</keyword>
<dbReference type="SFLD" id="SFLDS00029">
    <property type="entry name" value="Radical_SAM"/>
    <property type="match status" value="1"/>
</dbReference>
<proteinExistence type="inferred from homology"/>
<feature type="binding site" evidence="14">
    <location>
        <position position="119"/>
    </location>
    <ligand>
        <name>[4Fe-4S] cluster</name>
        <dbReference type="ChEBI" id="CHEBI:49883"/>
        <note>4Fe-4S-S-AdoMet</note>
    </ligand>
</feature>
<dbReference type="GO" id="GO:0016853">
    <property type="term" value="F:isomerase activity"/>
    <property type="evidence" value="ECO:0007669"/>
    <property type="project" value="UniProtKB-KW"/>
</dbReference>